<keyword evidence="5" id="KW-0067">ATP-binding</keyword>
<comment type="similarity">
    <text evidence="1">Belongs to the IPP transferase family.</text>
</comment>
<dbReference type="InterPro" id="IPR027417">
    <property type="entry name" value="P-loop_NTPase"/>
</dbReference>
<dbReference type="HAMAP" id="MF_00185">
    <property type="entry name" value="IPP_trans"/>
    <property type="match status" value="1"/>
</dbReference>
<evidence type="ECO:0000256" key="4">
    <source>
        <dbReference type="ARBA" id="ARBA00022741"/>
    </source>
</evidence>
<dbReference type="PANTHER" id="PTHR11088">
    <property type="entry name" value="TRNA DIMETHYLALLYLTRANSFERASE"/>
    <property type="match status" value="1"/>
</dbReference>
<sequence>MPHKLNLSSGFRLEKEEKHKSINNLQNHIKLPSNLPPIDRMVPKTILHSSSFYEIRLAWKDHFLLRVAAYLTIKGFKMKLSMSASKLVQPRVNLGLNLETIFRRKDKVVFVMGATGTGKSRLAIDLATHFPAEIVNSDKMQVYKGLDILTNKVTVEECRGVPHHLLGIVDPISNFTSMDFQHHASLAVESILAEGRLPIIAGGSNSYIEALVNDDPEFQLRYECCFLWVDVSLRVLHSFVSERVDKMVKAGLVDEAEQMFDPMADYSRGIRRAIGVPELDQYFRAGSILDANFRARMLDTAISKIKENTCTLASRQFHKIRRLYNQRNWRMHRIDATEVFLKRGDEADETWERLVAGPSTMIVDKFLFEKNRVPTILPSTASSSVPVAAVAAASR</sequence>
<evidence type="ECO:0008006" key="8">
    <source>
        <dbReference type="Google" id="ProtNLM"/>
    </source>
</evidence>
<evidence type="ECO:0000313" key="6">
    <source>
        <dbReference type="EMBL" id="KAK5794062.1"/>
    </source>
</evidence>
<dbReference type="Proteomes" id="UP001358586">
    <property type="component" value="Chromosome 10"/>
</dbReference>
<gene>
    <name evidence="6" type="ORF">PVK06_035255</name>
</gene>
<dbReference type="InterPro" id="IPR018022">
    <property type="entry name" value="IPT"/>
</dbReference>
<dbReference type="Gene3D" id="3.40.50.300">
    <property type="entry name" value="P-loop containing nucleotide triphosphate hydrolases"/>
    <property type="match status" value="1"/>
</dbReference>
<evidence type="ECO:0000256" key="3">
    <source>
        <dbReference type="ARBA" id="ARBA00022712"/>
    </source>
</evidence>
<keyword evidence="7" id="KW-1185">Reference proteome</keyword>
<keyword evidence="3" id="KW-0203">Cytokinin biosynthesis</keyword>
<keyword evidence="2" id="KW-0808">Transferase</keyword>
<comment type="caution">
    <text evidence="6">The sequence shown here is derived from an EMBL/GenBank/DDBJ whole genome shotgun (WGS) entry which is preliminary data.</text>
</comment>
<evidence type="ECO:0000256" key="2">
    <source>
        <dbReference type="ARBA" id="ARBA00022679"/>
    </source>
</evidence>
<reference evidence="6 7" key="1">
    <citation type="submission" date="2023-03" db="EMBL/GenBank/DDBJ databases">
        <title>WGS of Gossypium arboreum.</title>
        <authorList>
            <person name="Yu D."/>
        </authorList>
    </citation>
    <scope>NUCLEOTIDE SEQUENCE [LARGE SCALE GENOMIC DNA]</scope>
    <source>
        <tissue evidence="6">Leaf</tissue>
    </source>
</reference>
<dbReference type="Pfam" id="PF01715">
    <property type="entry name" value="IPPT"/>
    <property type="match status" value="2"/>
</dbReference>
<dbReference type="SUPFAM" id="SSF52540">
    <property type="entry name" value="P-loop containing nucleoside triphosphate hydrolases"/>
    <property type="match status" value="1"/>
</dbReference>
<dbReference type="EMBL" id="JARKNE010000010">
    <property type="protein sequence ID" value="KAK5794062.1"/>
    <property type="molecule type" value="Genomic_DNA"/>
</dbReference>
<evidence type="ECO:0000256" key="1">
    <source>
        <dbReference type="ARBA" id="ARBA00005842"/>
    </source>
</evidence>
<organism evidence="6 7">
    <name type="scientific">Gossypium arboreum</name>
    <name type="common">Tree cotton</name>
    <name type="synonym">Gossypium nanking</name>
    <dbReference type="NCBI Taxonomy" id="29729"/>
    <lineage>
        <taxon>Eukaryota</taxon>
        <taxon>Viridiplantae</taxon>
        <taxon>Streptophyta</taxon>
        <taxon>Embryophyta</taxon>
        <taxon>Tracheophyta</taxon>
        <taxon>Spermatophyta</taxon>
        <taxon>Magnoliopsida</taxon>
        <taxon>eudicotyledons</taxon>
        <taxon>Gunneridae</taxon>
        <taxon>Pentapetalae</taxon>
        <taxon>rosids</taxon>
        <taxon>malvids</taxon>
        <taxon>Malvales</taxon>
        <taxon>Malvaceae</taxon>
        <taxon>Malvoideae</taxon>
        <taxon>Gossypium</taxon>
    </lineage>
</organism>
<name>A0ABR0NGC0_GOSAR</name>
<proteinExistence type="inferred from homology"/>
<dbReference type="InterPro" id="IPR039657">
    <property type="entry name" value="Dimethylallyltransferase"/>
</dbReference>
<dbReference type="PANTHER" id="PTHR11088:SF74">
    <property type="entry name" value="ADENYLATE ISOPENTENYLTRANSFERASE 5, CHLOROPLASTIC"/>
    <property type="match status" value="1"/>
</dbReference>
<protein>
    <recommendedName>
        <fullName evidence="8">Adenylate isopentenyltransferase 5, chloroplastic-like</fullName>
    </recommendedName>
</protein>
<evidence type="ECO:0000256" key="5">
    <source>
        <dbReference type="ARBA" id="ARBA00022840"/>
    </source>
</evidence>
<evidence type="ECO:0000313" key="7">
    <source>
        <dbReference type="Proteomes" id="UP001358586"/>
    </source>
</evidence>
<dbReference type="Gene3D" id="1.10.287.890">
    <property type="entry name" value="Crystal structure of tRNA isopentenylpyrophosphate transferase (bh2366) domain"/>
    <property type="match status" value="1"/>
</dbReference>
<accession>A0ABR0NGC0</accession>
<keyword evidence="4" id="KW-0547">Nucleotide-binding</keyword>